<feature type="transmembrane region" description="Helical" evidence="6">
    <location>
        <begin position="111"/>
        <end position="128"/>
    </location>
</feature>
<evidence type="ECO:0000256" key="4">
    <source>
        <dbReference type="ARBA" id="ARBA00022989"/>
    </source>
</evidence>
<keyword evidence="3 6" id="KW-0812">Transmembrane</keyword>
<keyword evidence="4 6" id="KW-1133">Transmembrane helix</keyword>
<evidence type="ECO:0000256" key="2">
    <source>
        <dbReference type="ARBA" id="ARBA00008821"/>
    </source>
</evidence>
<evidence type="ECO:0000256" key="3">
    <source>
        <dbReference type="ARBA" id="ARBA00022692"/>
    </source>
</evidence>
<feature type="transmembrane region" description="Helical" evidence="6">
    <location>
        <begin position="140"/>
        <end position="161"/>
    </location>
</feature>
<dbReference type="Proteomes" id="UP001372338">
    <property type="component" value="Unassembled WGS sequence"/>
</dbReference>
<reference evidence="7 8" key="1">
    <citation type="submission" date="2024-01" db="EMBL/GenBank/DDBJ databases">
        <title>The genomes of 5 underutilized Papilionoideae crops provide insights into root nodulation and disease resistanc.</title>
        <authorList>
            <person name="Yuan L."/>
        </authorList>
    </citation>
    <scope>NUCLEOTIDE SEQUENCE [LARGE SCALE GENOMIC DNA]</scope>
    <source>
        <strain evidence="7">ZHUSHIDOU_FW_LH</strain>
        <tissue evidence="7">Leaf</tissue>
    </source>
</reference>
<keyword evidence="8" id="KW-1185">Reference proteome</keyword>
<gene>
    <name evidence="7" type="ORF">RIF29_11543</name>
</gene>
<feature type="transmembrane region" description="Helical" evidence="6">
    <location>
        <begin position="82"/>
        <end position="99"/>
    </location>
</feature>
<dbReference type="PANTHER" id="PTHR11119">
    <property type="entry name" value="XANTHINE-URACIL / VITAMIN C PERMEASE FAMILY MEMBER"/>
    <property type="match status" value="1"/>
</dbReference>
<dbReference type="GO" id="GO:0022857">
    <property type="term" value="F:transmembrane transporter activity"/>
    <property type="evidence" value="ECO:0007669"/>
    <property type="project" value="InterPro"/>
</dbReference>
<name>A0AAN9P0X2_CROPI</name>
<sequence>MRDRPPLPSSSFVPSSFRQPSALHPLNSLTLSVPSSSREEKAKMIQTLLFVAGINTLFQILFGTRLPVVIKFVRIMHGTQGAMIVASTLQIVLGFRGFWRNVLADCVEVGLSELIILVVFSQYIPHLVKGEKLIFNRLAVIFSVAIVWIYVHLLTVGGAYYKNVAPTTTNTCRTDHAGIISGAPWISIPYPFQLGALTTFDAGEVYAMTTASFVALVESTGTFIVVSRYASATPLPPSVLSRGVGWQVINFEMPQKCSRICTSNWTYGKSIQV</sequence>
<comment type="caution">
    <text evidence="7">The sequence shown here is derived from an EMBL/GenBank/DDBJ whole genome shotgun (WGS) entry which is preliminary data.</text>
</comment>
<protein>
    <submittedName>
        <fullName evidence="7">Uncharacterized protein</fullName>
    </submittedName>
</protein>
<evidence type="ECO:0000313" key="8">
    <source>
        <dbReference type="Proteomes" id="UP001372338"/>
    </source>
</evidence>
<comment type="similarity">
    <text evidence="2">Belongs to the nucleobase:cation symporter-2 (NCS2) (TC 2.A.40) family.</text>
</comment>
<dbReference type="GO" id="GO:0016020">
    <property type="term" value="C:membrane"/>
    <property type="evidence" value="ECO:0007669"/>
    <property type="project" value="UniProtKB-SubCell"/>
</dbReference>
<dbReference type="EMBL" id="JAYWIO010000002">
    <property type="protein sequence ID" value="KAK7282621.1"/>
    <property type="molecule type" value="Genomic_DNA"/>
</dbReference>
<organism evidence="7 8">
    <name type="scientific">Crotalaria pallida</name>
    <name type="common">Smooth rattlebox</name>
    <name type="synonym">Crotalaria striata</name>
    <dbReference type="NCBI Taxonomy" id="3830"/>
    <lineage>
        <taxon>Eukaryota</taxon>
        <taxon>Viridiplantae</taxon>
        <taxon>Streptophyta</taxon>
        <taxon>Embryophyta</taxon>
        <taxon>Tracheophyta</taxon>
        <taxon>Spermatophyta</taxon>
        <taxon>Magnoliopsida</taxon>
        <taxon>eudicotyledons</taxon>
        <taxon>Gunneridae</taxon>
        <taxon>Pentapetalae</taxon>
        <taxon>rosids</taxon>
        <taxon>fabids</taxon>
        <taxon>Fabales</taxon>
        <taxon>Fabaceae</taxon>
        <taxon>Papilionoideae</taxon>
        <taxon>50 kb inversion clade</taxon>
        <taxon>genistoids sensu lato</taxon>
        <taxon>core genistoids</taxon>
        <taxon>Crotalarieae</taxon>
        <taxon>Crotalaria</taxon>
    </lineage>
</organism>
<accession>A0AAN9P0X2</accession>
<dbReference type="AlphaFoldDB" id="A0AAN9P0X2"/>
<comment type="subcellular location">
    <subcellularLocation>
        <location evidence="1">Membrane</location>
        <topology evidence="1">Multi-pass membrane protein</topology>
    </subcellularLocation>
</comment>
<evidence type="ECO:0000256" key="1">
    <source>
        <dbReference type="ARBA" id="ARBA00004141"/>
    </source>
</evidence>
<evidence type="ECO:0000256" key="6">
    <source>
        <dbReference type="SAM" id="Phobius"/>
    </source>
</evidence>
<proteinExistence type="inferred from homology"/>
<evidence type="ECO:0000313" key="7">
    <source>
        <dbReference type="EMBL" id="KAK7282621.1"/>
    </source>
</evidence>
<feature type="transmembrane region" description="Helical" evidence="6">
    <location>
        <begin position="44"/>
        <end position="62"/>
    </location>
</feature>
<evidence type="ECO:0000256" key="5">
    <source>
        <dbReference type="ARBA" id="ARBA00023136"/>
    </source>
</evidence>
<dbReference type="InterPro" id="IPR006043">
    <property type="entry name" value="NCS2"/>
</dbReference>
<dbReference type="Pfam" id="PF00860">
    <property type="entry name" value="Xan_ur_permease"/>
    <property type="match status" value="1"/>
</dbReference>
<keyword evidence="5 6" id="KW-0472">Membrane</keyword>